<dbReference type="Pfam" id="PF03473">
    <property type="entry name" value="MOSC"/>
    <property type="match status" value="1"/>
</dbReference>
<dbReference type="Pfam" id="PF03476">
    <property type="entry name" value="MOSC_N"/>
    <property type="match status" value="1"/>
</dbReference>
<proteinExistence type="predicted"/>
<protein>
    <recommendedName>
        <fullName evidence="2">MOSC domain-containing protein</fullName>
    </recommendedName>
</protein>
<dbReference type="InterPro" id="IPR005303">
    <property type="entry name" value="MOCOS_middle"/>
</dbReference>
<dbReference type="EMBL" id="LT607750">
    <property type="protein sequence ID" value="SCG56086.1"/>
    <property type="molecule type" value="Genomic_DNA"/>
</dbReference>
<dbReference type="GO" id="GO:0030151">
    <property type="term" value="F:molybdenum ion binding"/>
    <property type="evidence" value="ECO:0007669"/>
    <property type="project" value="InterPro"/>
</dbReference>
<evidence type="ECO:0000256" key="1">
    <source>
        <dbReference type="SAM" id="MobiDB-lite"/>
    </source>
</evidence>
<organism evidence="3 4">
    <name type="scientific">Micromonospora echinaurantiaca</name>
    <dbReference type="NCBI Taxonomy" id="47857"/>
    <lineage>
        <taxon>Bacteria</taxon>
        <taxon>Bacillati</taxon>
        <taxon>Actinomycetota</taxon>
        <taxon>Actinomycetes</taxon>
        <taxon>Micromonosporales</taxon>
        <taxon>Micromonosporaceae</taxon>
        <taxon>Micromonospora</taxon>
    </lineage>
</organism>
<name>A0A1C5IE68_9ACTN</name>
<feature type="domain" description="MOSC" evidence="2">
    <location>
        <begin position="114"/>
        <end position="290"/>
    </location>
</feature>
<dbReference type="Proteomes" id="UP000198217">
    <property type="component" value="Chromosome I"/>
</dbReference>
<dbReference type="RefSeq" id="WP_088994455.1">
    <property type="nucleotide sequence ID" value="NZ_LT607750.1"/>
</dbReference>
<keyword evidence="4" id="KW-1185">Reference proteome</keyword>
<dbReference type="InterPro" id="IPR005302">
    <property type="entry name" value="MoCF_Sase_C"/>
</dbReference>
<reference evidence="3 4" key="1">
    <citation type="submission" date="2016-06" db="EMBL/GenBank/DDBJ databases">
        <authorList>
            <person name="Kjaerup R.B."/>
            <person name="Dalgaard T.S."/>
            <person name="Juul-Madsen H.R."/>
        </authorList>
    </citation>
    <scope>NUCLEOTIDE SEQUENCE [LARGE SCALE GENOMIC DNA]</scope>
    <source>
        <strain evidence="3 4">DSM 43904</strain>
    </source>
</reference>
<evidence type="ECO:0000259" key="2">
    <source>
        <dbReference type="PROSITE" id="PS51340"/>
    </source>
</evidence>
<dbReference type="SUPFAM" id="SSF50800">
    <property type="entry name" value="PK beta-barrel domain-like"/>
    <property type="match status" value="1"/>
</dbReference>
<dbReference type="AlphaFoldDB" id="A0A1C5IE68"/>
<gene>
    <name evidence="3" type="ORF">GA0070609_3121</name>
</gene>
<dbReference type="PROSITE" id="PS51340">
    <property type="entry name" value="MOSC"/>
    <property type="match status" value="1"/>
</dbReference>
<evidence type="ECO:0000313" key="4">
    <source>
        <dbReference type="Proteomes" id="UP000198217"/>
    </source>
</evidence>
<feature type="region of interest" description="Disordered" evidence="1">
    <location>
        <begin position="165"/>
        <end position="185"/>
    </location>
</feature>
<accession>A0A1C5IE68</accession>
<dbReference type="InterPro" id="IPR011037">
    <property type="entry name" value="Pyrv_Knase-like_insert_dom_sf"/>
</dbReference>
<dbReference type="GO" id="GO:0030170">
    <property type="term" value="F:pyridoxal phosphate binding"/>
    <property type="evidence" value="ECO:0007669"/>
    <property type="project" value="InterPro"/>
</dbReference>
<dbReference type="GO" id="GO:0003824">
    <property type="term" value="F:catalytic activity"/>
    <property type="evidence" value="ECO:0007669"/>
    <property type="project" value="InterPro"/>
</dbReference>
<feature type="compositionally biased region" description="Gly residues" evidence="1">
    <location>
        <begin position="172"/>
        <end position="184"/>
    </location>
</feature>
<sequence>MTGRLAQLWRYPVKSMLGERLTAAEVTATGVAGDRGLAPVHRETGRVASAKHPRHWRGLLTLRASGAAPGPVRIILPDGRTVSSVDAEVDEVLSRVLGAPVTLTGTPPDGAVLDRARPEAVLDAGVTADVPVDLSPLGTAAPGTFFDFAPIHLVTTATLRRLAAETAEPRGGATGRDGGEGSGDGFEPVRYRPNLVIDVPADGFVENEWVGRELRIGDALVLRVLAATPRCAVPTLAHGELPRQVTALRAPARLNRVAPLPQLDPQPCVGAYALVVRAGRVAQGALVEVG</sequence>
<evidence type="ECO:0000313" key="3">
    <source>
        <dbReference type="EMBL" id="SCG56086.1"/>
    </source>
</evidence>